<dbReference type="RefSeq" id="WP_220206167.1">
    <property type="nucleotide sequence ID" value="NZ_BNJK01000001.1"/>
</dbReference>
<organism evidence="2 3">
    <name type="scientific">Reticulibacter mediterranei</name>
    <dbReference type="NCBI Taxonomy" id="2778369"/>
    <lineage>
        <taxon>Bacteria</taxon>
        <taxon>Bacillati</taxon>
        <taxon>Chloroflexota</taxon>
        <taxon>Ktedonobacteria</taxon>
        <taxon>Ktedonobacterales</taxon>
        <taxon>Reticulibacteraceae</taxon>
        <taxon>Reticulibacter</taxon>
    </lineage>
</organism>
<dbReference type="SMART" id="SM00255">
    <property type="entry name" value="TIR"/>
    <property type="match status" value="1"/>
</dbReference>
<evidence type="ECO:0000313" key="3">
    <source>
        <dbReference type="Proteomes" id="UP000597444"/>
    </source>
</evidence>
<protein>
    <recommendedName>
        <fullName evidence="1">TIR domain-containing protein</fullName>
    </recommendedName>
</protein>
<dbReference type="PROSITE" id="PS50104">
    <property type="entry name" value="TIR"/>
    <property type="match status" value="1"/>
</dbReference>
<dbReference type="InterPro" id="IPR035897">
    <property type="entry name" value="Toll_tir_struct_dom_sf"/>
</dbReference>
<dbReference type="SUPFAM" id="SSF52200">
    <property type="entry name" value="Toll/Interleukin receptor TIR domain"/>
    <property type="match status" value="1"/>
</dbReference>
<proteinExistence type="predicted"/>
<reference evidence="2" key="1">
    <citation type="submission" date="2020-10" db="EMBL/GenBank/DDBJ databases">
        <title>Taxonomic study of unclassified bacteria belonging to the class Ktedonobacteria.</title>
        <authorList>
            <person name="Yabe S."/>
            <person name="Wang C.M."/>
            <person name="Zheng Y."/>
            <person name="Sakai Y."/>
            <person name="Cavaletti L."/>
            <person name="Monciardini P."/>
            <person name="Donadio S."/>
        </authorList>
    </citation>
    <scope>NUCLEOTIDE SEQUENCE</scope>
    <source>
        <strain evidence="2">ID150040</strain>
    </source>
</reference>
<dbReference type="EMBL" id="BNJK01000001">
    <property type="protein sequence ID" value="GHO95493.1"/>
    <property type="molecule type" value="Genomic_DNA"/>
</dbReference>
<dbReference type="AlphaFoldDB" id="A0A8J3IKJ4"/>
<keyword evidence="3" id="KW-1185">Reference proteome</keyword>
<name>A0A8J3IKJ4_9CHLR</name>
<dbReference type="InterPro" id="IPR000157">
    <property type="entry name" value="TIR_dom"/>
</dbReference>
<feature type="domain" description="TIR" evidence="1">
    <location>
        <begin position="5"/>
        <end position="145"/>
    </location>
</feature>
<gene>
    <name evidence="2" type="ORF">KSF_055410</name>
</gene>
<comment type="caution">
    <text evidence="2">The sequence shown here is derived from an EMBL/GenBank/DDBJ whole genome shotgun (WGS) entry which is preliminary data.</text>
</comment>
<sequence length="149" mass="17041">MAQTVRDQVFISYSRKDKVWLDRLYDMLAPLLRAGQIKIWDDTHIVPGTRWYEEITDAISSAKVAVLLVSANFLASDFIAKHELTPILEAAKKEHVTILWIAVGHCLYQYTELKDYQAVNNPAKPLGSLSSSMRNKELTRICKEIIKHI</sequence>
<evidence type="ECO:0000259" key="1">
    <source>
        <dbReference type="PROSITE" id="PS50104"/>
    </source>
</evidence>
<evidence type="ECO:0000313" key="2">
    <source>
        <dbReference type="EMBL" id="GHO95493.1"/>
    </source>
</evidence>
<dbReference type="GO" id="GO:0007165">
    <property type="term" value="P:signal transduction"/>
    <property type="evidence" value="ECO:0007669"/>
    <property type="project" value="InterPro"/>
</dbReference>
<accession>A0A8J3IKJ4</accession>
<dbReference type="Pfam" id="PF13676">
    <property type="entry name" value="TIR_2"/>
    <property type="match status" value="1"/>
</dbReference>
<dbReference type="Gene3D" id="3.40.50.10140">
    <property type="entry name" value="Toll/interleukin-1 receptor homology (TIR) domain"/>
    <property type="match status" value="1"/>
</dbReference>
<dbReference type="Proteomes" id="UP000597444">
    <property type="component" value="Unassembled WGS sequence"/>
</dbReference>